<dbReference type="Pfam" id="PF12771">
    <property type="entry name" value="SusD-like_2"/>
    <property type="match status" value="1"/>
</dbReference>
<dbReference type="Proteomes" id="UP001165489">
    <property type="component" value="Unassembled WGS sequence"/>
</dbReference>
<sequence>MKNIYNLLITCFTASMLFTSCGEFGDLNLDPNRPSTPLTSSLLTGAERNVSSLIGDATSTLYVQHLSEKQYTEASRYQTIYFDFNGFYSGPLMNLQRIIELNTNEETSGDVLAGGSNNNQIAVARILRALFFSVLTDRWGELPYSQALQGADNFSPTYDTQEFIYNDLLNELKEAAAQIEVDQPGVTGDFLMSGNMENWRRYANSLRLVLALRLSNVAPSIAQTNIQEAYAGGLITENFMYPYLADANNQNPWFGRYLTRVDYAISDTMFDFLDPLNDPRLPVFADPAAASGAINPMSYGVSNTVAGSITNDAVSYLGMEFRQQNSPLAIMTLAQLEFSLAEAAHRGFIAESASAHYLNGIAESFTQFGVFNTNDYNAYIAQPEVAWDTNRAFELIGNQKWVALFLQGFEAWSEWRRLDFPSLSPAVDALNQSRQIPRRQAYPTTERDINTTNYNESVARQGEDTLDTRIWWDVNN</sequence>
<dbReference type="InterPro" id="IPR041662">
    <property type="entry name" value="SusD-like_2"/>
</dbReference>
<keyword evidence="2" id="KW-1185">Reference proteome</keyword>
<dbReference type="RefSeq" id="WP_241348531.1">
    <property type="nucleotide sequence ID" value="NZ_JAKZGP010000031.1"/>
</dbReference>
<gene>
    <name evidence="1" type="ORF">MM239_12205</name>
</gene>
<dbReference type="SUPFAM" id="SSF48452">
    <property type="entry name" value="TPR-like"/>
    <property type="match status" value="1"/>
</dbReference>
<name>A0ABS9V171_9BACT</name>
<dbReference type="EMBL" id="JAKZGP010000031">
    <property type="protein sequence ID" value="MCH7410162.1"/>
    <property type="molecule type" value="Genomic_DNA"/>
</dbReference>
<protein>
    <submittedName>
        <fullName evidence="1">SusD/RagB family nutrient-binding outer membrane lipoprotein</fullName>
    </submittedName>
</protein>
<comment type="caution">
    <text evidence="1">The sequence shown here is derived from an EMBL/GenBank/DDBJ whole genome shotgun (WGS) entry which is preliminary data.</text>
</comment>
<dbReference type="Gene3D" id="1.25.40.390">
    <property type="match status" value="1"/>
</dbReference>
<evidence type="ECO:0000313" key="1">
    <source>
        <dbReference type="EMBL" id="MCH7410162.1"/>
    </source>
</evidence>
<proteinExistence type="predicted"/>
<dbReference type="InterPro" id="IPR011990">
    <property type="entry name" value="TPR-like_helical_dom_sf"/>
</dbReference>
<evidence type="ECO:0000313" key="2">
    <source>
        <dbReference type="Proteomes" id="UP001165489"/>
    </source>
</evidence>
<reference evidence="1" key="1">
    <citation type="submission" date="2022-03" db="EMBL/GenBank/DDBJ databases">
        <title>De novo assembled genomes of Belliella spp. (Cyclobacteriaceae) strains.</title>
        <authorList>
            <person name="Szabo A."/>
            <person name="Korponai K."/>
            <person name="Felfoldi T."/>
        </authorList>
    </citation>
    <scope>NUCLEOTIDE SEQUENCE</scope>
    <source>
        <strain evidence="1">DSM 111904</strain>
    </source>
</reference>
<organism evidence="1 2">
    <name type="scientific">Belliella filtrata</name>
    <dbReference type="NCBI Taxonomy" id="2923435"/>
    <lineage>
        <taxon>Bacteria</taxon>
        <taxon>Pseudomonadati</taxon>
        <taxon>Bacteroidota</taxon>
        <taxon>Cytophagia</taxon>
        <taxon>Cytophagales</taxon>
        <taxon>Cyclobacteriaceae</taxon>
        <taxon>Belliella</taxon>
    </lineage>
</organism>
<keyword evidence="1" id="KW-0449">Lipoprotein</keyword>
<accession>A0ABS9V171</accession>
<dbReference type="PROSITE" id="PS51257">
    <property type="entry name" value="PROKAR_LIPOPROTEIN"/>
    <property type="match status" value="1"/>
</dbReference>